<protein>
    <submittedName>
        <fullName evidence="1">Uncharacterized protein</fullName>
    </submittedName>
</protein>
<name>G8I4B3_9CAUD</name>
<gene>
    <name evidence="1" type="primary">3</name>
    <name evidence="1" type="ORF">DS6A_3</name>
</gene>
<accession>G8I4B3</accession>
<keyword evidence="2" id="KW-1185">Reference proteome</keyword>
<evidence type="ECO:0000313" key="2">
    <source>
        <dbReference type="Proteomes" id="UP000005857"/>
    </source>
</evidence>
<dbReference type="GeneID" id="18990001"/>
<sequence>MNWDAYNRQRAARIAAEAAKAPELAYCPECGTDRRVSGLMGADRRTLSTCGHVVSTAWLI</sequence>
<dbReference type="Proteomes" id="UP000005857">
    <property type="component" value="Segment"/>
</dbReference>
<organism evidence="1 2">
    <name type="scientific">Mycobacterium phage DS6A</name>
    <dbReference type="NCBI Taxonomy" id="45764"/>
    <lineage>
        <taxon>Viruses</taxon>
        <taxon>Duplodnaviria</taxon>
        <taxon>Heunggongvirae</taxon>
        <taxon>Uroviricota</taxon>
        <taxon>Caudoviricetes</taxon>
        <taxon>Hnatkovirus</taxon>
        <taxon>Hnatkovirus DS6A</taxon>
    </lineage>
</organism>
<proteinExistence type="predicted"/>
<dbReference type="KEGG" id="vg:18990001"/>
<reference evidence="1 2" key="1">
    <citation type="journal article" date="2012" name="J. Virol.">
        <title>Complete Genome Sequences of 138 Mycobacteriophages.</title>
        <authorList>
            <consortium name="the Science Education Alliance Phage Hunters Advancing Genomics and Evolutionary Science Program"/>
            <consortium name="the KwaZulu-Natal Research Institute for Tuberculosis and HIV Mycobacterial Genetics Course Students"/>
            <consortium name="the Phage Hunters Integrating Research and Education Program"/>
            <person name="Hatfull G.F."/>
        </authorList>
    </citation>
    <scope>NUCLEOTIDE SEQUENCE [LARGE SCALE GENOMIC DNA]</scope>
</reference>
<evidence type="ECO:0000313" key="1">
    <source>
        <dbReference type="EMBL" id="AER47557.1"/>
    </source>
</evidence>
<dbReference type="EMBL" id="JN698994">
    <property type="protein sequence ID" value="AER47557.1"/>
    <property type="molecule type" value="Genomic_DNA"/>
</dbReference>
<dbReference type="RefSeq" id="YP_009018691.1">
    <property type="nucleotide sequence ID" value="NC_023744.1"/>
</dbReference>